<evidence type="ECO:0000313" key="5">
    <source>
        <dbReference type="EMBL" id="KAK4259056.1"/>
    </source>
</evidence>
<keyword evidence="3" id="KW-0472">Membrane</keyword>
<dbReference type="Pfam" id="PF12796">
    <property type="entry name" value="Ank_2"/>
    <property type="match status" value="1"/>
</dbReference>
<evidence type="ECO:0000256" key="3">
    <source>
        <dbReference type="SAM" id="Phobius"/>
    </source>
</evidence>
<dbReference type="Proteomes" id="UP001293593">
    <property type="component" value="Unassembled WGS sequence"/>
</dbReference>
<organism evidence="5 6">
    <name type="scientific">Acacia crassicarpa</name>
    <name type="common">northern wattle</name>
    <dbReference type="NCBI Taxonomy" id="499986"/>
    <lineage>
        <taxon>Eukaryota</taxon>
        <taxon>Viridiplantae</taxon>
        <taxon>Streptophyta</taxon>
        <taxon>Embryophyta</taxon>
        <taxon>Tracheophyta</taxon>
        <taxon>Spermatophyta</taxon>
        <taxon>Magnoliopsida</taxon>
        <taxon>eudicotyledons</taxon>
        <taxon>Gunneridae</taxon>
        <taxon>Pentapetalae</taxon>
        <taxon>rosids</taxon>
        <taxon>fabids</taxon>
        <taxon>Fabales</taxon>
        <taxon>Fabaceae</taxon>
        <taxon>Caesalpinioideae</taxon>
        <taxon>mimosoid clade</taxon>
        <taxon>Acacieae</taxon>
        <taxon>Acacia</taxon>
    </lineage>
</organism>
<evidence type="ECO:0000256" key="1">
    <source>
        <dbReference type="ARBA" id="ARBA00004413"/>
    </source>
</evidence>
<dbReference type="InterPro" id="IPR036770">
    <property type="entry name" value="Ankyrin_rpt-contain_sf"/>
</dbReference>
<dbReference type="GO" id="GO:0005886">
    <property type="term" value="C:plasma membrane"/>
    <property type="evidence" value="ECO:0007669"/>
    <property type="project" value="UniProtKB-SubCell"/>
</dbReference>
<dbReference type="PANTHER" id="PTHR24177:SF215">
    <property type="entry name" value="PGG DOMAIN-CONTAINING PROTEIN"/>
    <property type="match status" value="1"/>
</dbReference>
<reference evidence="5" key="1">
    <citation type="submission" date="2023-10" db="EMBL/GenBank/DDBJ databases">
        <title>Chromosome-level genome of the transformable northern wattle, Acacia crassicarpa.</title>
        <authorList>
            <person name="Massaro I."/>
            <person name="Sinha N.R."/>
            <person name="Poethig S."/>
            <person name="Leichty A.R."/>
        </authorList>
    </citation>
    <scope>NUCLEOTIDE SEQUENCE</scope>
    <source>
        <strain evidence="5">Acra3RX</strain>
        <tissue evidence="5">Leaf</tissue>
    </source>
</reference>
<feature type="region of interest" description="Disordered" evidence="2">
    <location>
        <begin position="369"/>
        <end position="406"/>
    </location>
</feature>
<dbReference type="AlphaFoldDB" id="A0AAE1IW91"/>
<keyword evidence="3" id="KW-0812">Transmembrane</keyword>
<dbReference type="SUPFAM" id="SSF48403">
    <property type="entry name" value="Ankyrin repeat"/>
    <property type="match status" value="1"/>
</dbReference>
<feature type="transmembrane region" description="Helical" evidence="3">
    <location>
        <begin position="669"/>
        <end position="692"/>
    </location>
</feature>
<evidence type="ECO:0000259" key="4">
    <source>
        <dbReference type="Pfam" id="PF13962"/>
    </source>
</evidence>
<feature type="domain" description="PGG" evidence="4">
    <location>
        <begin position="546"/>
        <end position="655"/>
    </location>
</feature>
<dbReference type="SMART" id="SM00248">
    <property type="entry name" value="ANK"/>
    <property type="match status" value="4"/>
</dbReference>
<dbReference type="Pfam" id="PF13962">
    <property type="entry name" value="PGG"/>
    <property type="match status" value="1"/>
</dbReference>
<feature type="transmembrane region" description="Helical" evidence="3">
    <location>
        <begin position="634"/>
        <end position="657"/>
    </location>
</feature>
<name>A0AAE1IW91_9FABA</name>
<dbReference type="PANTHER" id="PTHR24177">
    <property type="entry name" value="CASKIN"/>
    <property type="match status" value="1"/>
</dbReference>
<keyword evidence="3" id="KW-1133">Transmembrane helix</keyword>
<comment type="caution">
    <text evidence="5">The sequence shown here is derived from an EMBL/GenBank/DDBJ whole genome shotgun (WGS) entry which is preliminary data.</text>
</comment>
<dbReference type="EMBL" id="JAWXYG010000011">
    <property type="protein sequence ID" value="KAK4259056.1"/>
    <property type="molecule type" value="Genomic_DNA"/>
</dbReference>
<protein>
    <recommendedName>
        <fullName evidence="4">PGG domain-containing protein</fullName>
    </recommendedName>
</protein>
<dbReference type="Gene3D" id="1.25.40.20">
    <property type="entry name" value="Ankyrin repeat-containing domain"/>
    <property type="match status" value="2"/>
</dbReference>
<proteinExistence type="predicted"/>
<keyword evidence="6" id="KW-1185">Reference proteome</keyword>
<feature type="transmembrane region" description="Helical" evidence="3">
    <location>
        <begin position="589"/>
        <end position="614"/>
    </location>
</feature>
<sequence>MGKKSNDENKIQGETSRFSERIKRAQRAFRREDWRAFKEIFEEDKNDLLKDFDLFKNTAINAAARSDSPKLLQDLLEMLSEQQRWRALTKKNCEGNTLLHEIALVCRVVKMANVVFEFEKKTAASPEVEEEEQEKGKLLVERKNTKGETPLFRAAKFGNLKMVIHMAKYVDDAQPQSDMEIHLLRRDGDTQTTILHASINDQSFDVTLWIMNWIMKRMDVRSMLSERNQSGLTCLQLLARMPNAFRSHYPMGSLANLIYNWLPDERYEIEDSDSFDLFRPPSDLETGKQECAKPPTSGLSRINHAVWKYLAKVFAGIDSLWKRKKQHQLAERVAKFLVQNDYSWQISHNHIKKTLVVLPSVIYNVAKRKKQVERREDKRQEKEDPDDDDDKDPNNKQEKKHHYDNHTPLLVAASNGIIEIVKLFLEEHPESVNHVSEDEQNILHMAVKHRQLEIFELLKENPAFGTLVTRISRENRTVLHQVARMDYYRAAHLAGAAFQLQAELKWYKRVEEVVPSHLHMHCDHMKLTAGDVLDIEHDNMLADAQSWIKQTAESCSTVSVLVSTVVFAAAYTIPGGSEGGTPVYLRSPVFIFFTVMDIVALAFSLASVVMFLSILTSPFELWDFHKSLPRKLNIGFAFLFCSLTTTMLAFSATILLTIRLQWKHWTSTLVYSAAFFPVTIFGLIEFPLYMMIPGLIFKVYKKIMKVIPIDRAVKHCSCTRAQRAKYP</sequence>
<accession>A0AAE1IW91</accession>
<gene>
    <name evidence="5" type="ORF">QN277_005431</name>
</gene>
<dbReference type="InterPro" id="IPR026961">
    <property type="entry name" value="PGG_dom"/>
</dbReference>
<evidence type="ECO:0000256" key="2">
    <source>
        <dbReference type="SAM" id="MobiDB-lite"/>
    </source>
</evidence>
<dbReference type="InterPro" id="IPR002110">
    <property type="entry name" value="Ankyrin_rpt"/>
</dbReference>
<comment type="subcellular location">
    <subcellularLocation>
        <location evidence="1">Cell membrane</location>
        <topology evidence="1">Peripheral membrane protein</topology>
        <orientation evidence="1">Cytoplasmic side</orientation>
    </subcellularLocation>
</comment>
<evidence type="ECO:0000313" key="6">
    <source>
        <dbReference type="Proteomes" id="UP001293593"/>
    </source>
</evidence>
<feature type="compositionally biased region" description="Basic and acidic residues" evidence="2">
    <location>
        <begin position="373"/>
        <end position="382"/>
    </location>
</feature>